<dbReference type="GO" id="GO:0005509">
    <property type="term" value="F:calcium ion binding"/>
    <property type="evidence" value="ECO:0007669"/>
    <property type="project" value="InterPro"/>
</dbReference>
<feature type="chain" id="PRO_5042562892" description="Protein-arginine deiminase C-terminal domain-containing protein" evidence="1">
    <location>
        <begin position="21"/>
        <end position="611"/>
    </location>
</feature>
<evidence type="ECO:0000313" key="3">
    <source>
        <dbReference type="EMBL" id="KAK1456696.1"/>
    </source>
</evidence>
<dbReference type="GO" id="GO:0005737">
    <property type="term" value="C:cytoplasm"/>
    <property type="evidence" value="ECO:0007669"/>
    <property type="project" value="InterPro"/>
</dbReference>
<dbReference type="PANTHER" id="PTHR10837:SF8">
    <property type="entry name" value="PROTEIN-ARGININE DEIMINASE"/>
    <property type="match status" value="1"/>
</dbReference>
<sequence length="611" mass="66579">MHLSITSTAIILAHLGATVGESLPTILADTNRDGVVNDADAASKTSWSRSRGAIFLPNVGDSLHRCAVKDLVGNPLSNHEMASCHDASGHLLFEPSYVAPLKTLPIDDVASEAYAHIYVTPEAAATRVRLFLNEVPSQPANTSSWRLLDPEHQFNSSQIKAGIPLGIDGREFVTDVTKWDGKATVHFDLYFNTTILSDAVELKVAPVLVHHHLQRVETLLSTAGNDTEPRQVEFLRQLDEGRKAAGLETPLFLFNQSDDIWAQDFVEPAYASMPGPNGPVSIRIMLRSDQGTRAAGRQVFEMMRGKGVGAYQPEGGRGGYGHRDIDAFGNLETIPPYTSKSGVKYPAGRLIHGRHFEKLPASAMNTFLSGQELQQPLFLEAGFLLVGHVDEFVQFVPSNKTGLGFTIAITDTVSAIEGLRNASVAGHGNVPVLSYNGSVEGAISITPEELKMTINELLANETFHKLNAYAQKHINANLEVLLSEIPIKREDVIRVPGLFKSPGDAINVGESSASDGMPGTWETVMENEHLLVSFSPSAINGVVIGKHYLCPKPWGPIVEGKDLFDVQVRAAYARAEMDVTYVDDFMTHHVNFGEVHCGSNTIRAMDGMWWE</sequence>
<dbReference type="InterPro" id="IPR013530">
    <property type="entry name" value="PAD_C"/>
</dbReference>
<dbReference type="AlphaFoldDB" id="A0AAI9UHP0"/>
<accession>A0AAI9UHP0</accession>
<dbReference type="GO" id="GO:0004668">
    <property type="term" value="F:protein-arginine deiminase activity"/>
    <property type="evidence" value="ECO:0007669"/>
    <property type="project" value="InterPro"/>
</dbReference>
<gene>
    <name evidence="3" type="ORF">CMEL01_16374</name>
</gene>
<keyword evidence="4" id="KW-1185">Reference proteome</keyword>
<name>A0AAI9UHP0_9PEZI</name>
<proteinExistence type="predicted"/>
<keyword evidence="1" id="KW-0732">Signal</keyword>
<evidence type="ECO:0000313" key="4">
    <source>
        <dbReference type="Proteomes" id="UP001239795"/>
    </source>
</evidence>
<reference evidence="3 4" key="1">
    <citation type="submission" date="2016-10" db="EMBL/GenBank/DDBJ databases">
        <title>The genome sequence of Colletotrichum fioriniae PJ7.</title>
        <authorList>
            <person name="Baroncelli R."/>
        </authorList>
    </citation>
    <scope>NUCLEOTIDE SEQUENCE [LARGE SCALE GENOMIC DNA]</scope>
    <source>
        <strain evidence="3">Col 31</strain>
    </source>
</reference>
<dbReference type="EMBL" id="MLGG01000019">
    <property type="protein sequence ID" value="KAK1456696.1"/>
    <property type="molecule type" value="Genomic_DNA"/>
</dbReference>
<dbReference type="InterPro" id="IPR036556">
    <property type="entry name" value="PAD_central_sf"/>
</dbReference>
<dbReference type="Pfam" id="PF03068">
    <property type="entry name" value="PAD"/>
    <property type="match status" value="1"/>
</dbReference>
<dbReference type="PANTHER" id="PTHR10837">
    <property type="entry name" value="PEPTIDYLARGININE DEIMINASE"/>
    <property type="match status" value="1"/>
</dbReference>
<organism evidence="3 4">
    <name type="scientific">Colletotrichum melonis</name>
    <dbReference type="NCBI Taxonomy" id="1209925"/>
    <lineage>
        <taxon>Eukaryota</taxon>
        <taxon>Fungi</taxon>
        <taxon>Dikarya</taxon>
        <taxon>Ascomycota</taxon>
        <taxon>Pezizomycotina</taxon>
        <taxon>Sordariomycetes</taxon>
        <taxon>Hypocreomycetidae</taxon>
        <taxon>Glomerellales</taxon>
        <taxon>Glomerellaceae</taxon>
        <taxon>Colletotrichum</taxon>
        <taxon>Colletotrichum acutatum species complex</taxon>
    </lineage>
</organism>
<evidence type="ECO:0000259" key="2">
    <source>
        <dbReference type="Pfam" id="PF03068"/>
    </source>
</evidence>
<feature type="domain" description="Protein-arginine deiminase C-terminal" evidence="2">
    <location>
        <begin position="195"/>
        <end position="611"/>
    </location>
</feature>
<dbReference type="SUPFAM" id="SSF55909">
    <property type="entry name" value="Pentein"/>
    <property type="match status" value="1"/>
</dbReference>
<evidence type="ECO:0000256" key="1">
    <source>
        <dbReference type="SAM" id="SignalP"/>
    </source>
</evidence>
<comment type="caution">
    <text evidence="3">The sequence shown here is derived from an EMBL/GenBank/DDBJ whole genome shotgun (WGS) entry which is preliminary data.</text>
</comment>
<dbReference type="InterPro" id="IPR004303">
    <property type="entry name" value="PAD"/>
</dbReference>
<dbReference type="SUPFAM" id="SSF110083">
    <property type="entry name" value="Peptidylarginine deiminase Pad4, middle domain"/>
    <property type="match status" value="1"/>
</dbReference>
<dbReference type="Proteomes" id="UP001239795">
    <property type="component" value="Unassembled WGS sequence"/>
</dbReference>
<feature type="signal peptide" evidence="1">
    <location>
        <begin position="1"/>
        <end position="20"/>
    </location>
</feature>
<dbReference type="Gene3D" id="3.75.10.10">
    <property type="entry name" value="L-arginine/glycine Amidinotransferase, Chain A"/>
    <property type="match status" value="1"/>
</dbReference>
<protein>
    <recommendedName>
        <fullName evidence="2">Protein-arginine deiminase C-terminal domain-containing protein</fullName>
    </recommendedName>
</protein>